<dbReference type="InterPro" id="IPR051619">
    <property type="entry name" value="TypeII_TA_RNase_PINc/VapC"/>
</dbReference>
<keyword evidence="1 6" id="KW-1277">Toxin-antitoxin system</keyword>
<dbReference type="HAMAP" id="MF_00265">
    <property type="entry name" value="VapC_Nob1"/>
    <property type="match status" value="1"/>
</dbReference>
<accession>A0A1G9M598</accession>
<dbReference type="OrthoDB" id="4377304at2"/>
<dbReference type="STRING" id="380244.SAMN05216298_4843"/>
<evidence type="ECO:0000256" key="4">
    <source>
        <dbReference type="ARBA" id="ARBA00022801"/>
    </source>
</evidence>
<dbReference type="Gene3D" id="3.40.50.1010">
    <property type="entry name" value="5'-nuclease"/>
    <property type="match status" value="1"/>
</dbReference>
<dbReference type="InterPro" id="IPR029060">
    <property type="entry name" value="PIN-like_dom_sf"/>
</dbReference>
<name>A0A1G9M598_9ACTN</name>
<evidence type="ECO:0000256" key="5">
    <source>
        <dbReference type="ARBA" id="ARBA00022842"/>
    </source>
</evidence>
<dbReference type="GO" id="GO:0090729">
    <property type="term" value="F:toxin activity"/>
    <property type="evidence" value="ECO:0007669"/>
    <property type="project" value="UniProtKB-KW"/>
</dbReference>
<comment type="function">
    <text evidence="6">Toxic component of a toxin-antitoxin (TA) system. An RNase.</text>
</comment>
<dbReference type="GO" id="GO:0016787">
    <property type="term" value="F:hydrolase activity"/>
    <property type="evidence" value="ECO:0007669"/>
    <property type="project" value="UniProtKB-KW"/>
</dbReference>
<dbReference type="Proteomes" id="UP000198662">
    <property type="component" value="Unassembled WGS sequence"/>
</dbReference>
<dbReference type="SUPFAM" id="SSF88723">
    <property type="entry name" value="PIN domain-like"/>
    <property type="match status" value="1"/>
</dbReference>
<evidence type="ECO:0000259" key="7">
    <source>
        <dbReference type="Pfam" id="PF01850"/>
    </source>
</evidence>
<gene>
    <name evidence="6" type="primary">vapC</name>
    <name evidence="8" type="ORF">SAMN05216298_4843</name>
</gene>
<proteinExistence type="inferred from homology"/>
<keyword evidence="2 6" id="KW-0540">Nuclease</keyword>
<dbReference type="RefSeq" id="WP_091054016.1">
    <property type="nucleotide sequence ID" value="NZ_FNGF01000008.1"/>
</dbReference>
<dbReference type="Pfam" id="PF01850">
    <property type="entry name" value="PIN"/>
    <property type="match status" value="1"/>
</dbReference>
<sequence>MIVLDNSALVEALAGAAPSPELLADLTGGELHVPHLLDYEFQSALRGLLMGGRITRERAEGALLVKASLPFVRYPESVTGPRAWDLRDNLNPYDASYVALAELLDCPLATTDAKLERHVRTVAVRLYR</sequence>
<dbReference type="GO" id="GO:0000287">
    <property type="term" value="F:magnesium ion binding"/>
    <property type="evidence" value="ECO:0007669"/>
    <property type="project" value="UniProtKB-UniRule"/>
</dbReference>
<keyword evidence="5 6" id="KW-0460">Magnesium</keyword>
<dbReference type="GO" id="GO:0004540">
    <property type="term" value="F:RNA nuclease activity"/>
    <property type="evidence" value="ECO:0007669"/>
    <property type="project" value="InterPro"/>
</dbReference>
<dbReference type="EMBL" id="FNGF01000008">
    <property type="protein sequence ID" value="SDL69368.1"/>
    <property type="molecule type" value="Genomic_DNA"/>
</dbReference>
<keyword evidence="4 6" id="KW-0378">Hydrolase</keyword>
<keyword evidence="3 6" id="KW-0479">Metal-binding</keyword>
<evidence type="ECO:0000313" key="9">
    <source>
        <dbReference type="Proteomes" id="UP000198662"/>
    </source>
</evidence>
<organism evidence="8 9">
    <name type="scientific">Glycomyces sambucus</name>
    <dbReference type="NCBI Taxonomy" id="380244"/>
    <lineage>
        <taxon>Bacteria</taxon>
        <taxon>Bacillati</taxon>
        <taxon>Actinomycetota</taxon>
        <taxon>Actinomycetes</taxon>
        <taxon>Glycomycetales</taxon>
        <taxon>Glycomycetaceae</taxon>
        <taxon>Glycomyces</taxon>
    </lineage>
</organism>
<comment type="cofactor">
    <cofactor evidence="6">
        <name>Mg(2+)</name>
        <dbReference type="ChEBI" id="CHEBI:18420"/>
    </cofactor>
</comment>
<dbReference type="EC" id="3.1.-.-" evidence="6"/>
<evidence type="ECO:0000256" key="6">
    <source>
        <dbReference type="HAMAP-Rule" id="MF_00265"/>
    </source>
</evidence>
<evidence type="ECO:0000256" key="1">
    <source>
        <dbReference type="ARBA" id="ARBA00022649"/>
    </source>
</evidence>
<evidence type="ECO:0000256" key="3">
    <source>
        <dbReference type="ARBA" id="ARBA00022723"/>
    </source>
</evidence>
<dbReference type="InterPro" id="IPR022907">
    <property type="entry name" value="VapC_family"/>
</dbReference>
<dbReference type="CDD" id="cd09873">
    <property type="entry name" value="PIN_Pae0151-like"/>
    <property type="match status" value="1"/>
</dbReference>
<keyword evidence="9" id="KW-1185">Reference proteome</keyword>
<dbReference type="AlphaFoldDB" id="A0A1G9M598"/>
<comment type="similarity">
    <text evidence="6">Belongs to the PINc/VapC protein family.</text>
</comment>
<dbReference type="PANTHER" id="PTHR35901">
    <property type="entry name" value="RIBONUCLEASE VAPC3"/>
    <property type="match status" value="1"/>
</dbReference>
<feature type="binding site" evidence="6">
    <location>
        <position position="5"/>
    </location>
    <ligand>
        <name>Mg(2+)</name>
        <dbReference type="ChEBI" id="CHEBI:18420"/>
    </ligand>
</feature>
<reference evidence="9" key="1">
    <citation type="submission" date="2016-10" db="EMBL/GenBank/DDBJ databases">
        <authorList>
            <person name="Varghese N."/>
            <person name="Submissions S."/>
        </authorList>
    </citation>
    <scope>NUCLEOTIDE SEQUENCE [LARGE SCALE GENOMIC DNA]</scope>
    <source>
        <strain evidence="9">CGMCC 4.3147</strain>
    </source>
</reference>
<evidence type="ECO:0000256" key="2">
    <source>
        <dbReference type="ARBA" id="ARBA00022722"/>
    </source>
</evidence>
<evidence type="ECO:0000313" key="8">
    <source>
        <dbReference type="EMBL" id="SDL69368.1"/>
    </source>
</evidence>
<feature type="binding site" evidence="6">
    <location>
        <position position="94"/>
    </location>
    <ligand>
        <name>Mg(2+)</name>
        <dbReference type="ChEBI" id="CHEBI:18420"/>
    </ligand>
</feature>
<feature type="domain" description="PIN" evidence="7">
    <location>
        <begin position="2"/>
        <end position="117"/>
    </location>
</feature>
<dbReference type="InterPro" id="IPR044153">
    <property type="entry name" value="PIN_Pae0151-like"/>
</dbReference>
<dbReference type="InterPro" id="IPR002716">
    <property type="entry name" value="PIN_dom"/>
</dbReference>
<dbReference type="PANTHER" id="PTHR35901:SF1">
    <property type="entry name" value="EXONUCLEASE VAPC9"/>
    <property type="match status" value="1"/>
</dbReference>
<protein>
    <recommendedName>
        <fullName evidence="6">Ribonuclease VapC</fullName>
        <shortName evidence="6">RNase VapC</shortName>
        <ecNumber evidence="6">3.1.-.-</ecNumber>
    </recommendedName>
    <alternativeName>
        <fullName evidence="6">Toxin VapC</fullName>
    </alternativeName>
</protein>
<keyword evidence="6" id="KW-0800">Toxin</keyword>